<dbReference type="RefSeq" id="YP_009701559.1">
    <property type="nucleotide sequence ID" value="NC_044938.1"/>
</dbReference>
<proteinExistence type="predicted"/>
<organism evidence="2 3">
    <name type="scientific">Heliothis virescens ascovirus 3f</name>
    <dbReference type="NCBI Taxonomy" id="328614"/>
    <lineage>
        <taxon>Viruses</taxon>
        <taxon>Varidnaviria</taxon>
        <taxon>Bamfordvirae</taxon>
        <taxon>Nucleocytoviricota</taxon>
        <taxon>Megaviricetes</taxon>
        <taxon>Pimascovirales</taxon>
        <taxon>Pimascovirales incertae sedis</taxon>
        <taxon>Ascoviridae</taxon>
        <taxon>Ascovirus</taxon>
        <taxon>Ascovirus hvav3a</taxon>
    </lineage>
</organism>
<evidence type="ECO:0000256" key="1">
    <source>
        <dbReference type="SAM" id="MobiDB-lite"/>
    </source>
</evidence>
<dbReference type="GeneID" id="41900695"/>
<name>A0A171PVI6_9VIRU</name>
<evidence type="ECO:0000313" key="3">
    <source>
        <dbReference type="Proteomes" id="UP000232922"/>
    </source>
</evidence>
<protein>
    <submittedName>
        <fullName evidence="2">Iap-like protein</fullName>
    </submittedName>
</protein>
<feature type="region of interest" description="Disordered" evidence="1">
    <location>
        <begin position="210"/>
        <end position="236"/>
    </location>
</feature>
<accession>A0A171PVI6</accession>
<dbReference type="Proteomes" id="UP000232922">
    <property type="component" value="Genome"/>
</dbReference>
<sequence length="242" mass="27914">MSQDEQTCEIAQLFENLSHEDMVKRAKEEFWRRIQVCGNYYGYDSDDSNRSYGAPDTCCVKHNSLCQDALDKYDMTELLQTAETWYKELHSLGLNDETFVELFLQSLPEDVYVLLDDVNMGRYTYCINCDEKVNDDDGSYNFYNTVGLISLSECFCSKCGEELLYGTEIMNSTWVPPDCPCNGDIVFLKALNQVYCKECRREFVDIQSSDTENEEQSTDHSESELLHLSPKSTEEPGWCCML</sequence>
<dbReference type="EMBL" id="KJ755191">
    <property type="protein sequence ID" value="AJP09059.1"/>
    <property type="molecule type" value="Genomic_DNA"/>
</dbReference>
<evidence type="ECO:0000313" key="2">
    <source>
        <dbReference type="EMBL" id="AJP09059.1"/>
    </source>
</evidence>
<dbReference type="KEGG" id="vg:41900695"/>
<reference evidence="3" key="1">
    <citation type="submission" date="2014-04" db="EMBL/GenBank/DDBJ databases">
        <authorList>
            <person name="Wei Y."/>
            <person name="Huang G."/>
            <person name="Cheng X."/>
        </authorList>
    </citation>
    <scope>NUCLEOTIDE SEQUENCE [LARGE SCALE GENOMIC DNA]</scope>
</reference>